<evidence type="ECO:0000313" key="2">
    <source>
        <dbReference type="Proteomes" id="UP000579945"/>
    </source>
</evidence>
<proteinExistence type="predicted"/>
<dbReference type="Proteomes" id="UP000579945">
    <property type="component" value="Unassembled WGS sequence"/>
</dbReference>
<sequence>MNVTLHDPIAVLSGMPFLDDTFDAGQLLAAVAAIRHVQAENAGLDGVAAGNPGAWLAPHQALQLRHRVGPIPAEQLTRERLAAVDNVLDELAKTVPAWRPLLRLPVRYLLLALGDGSISASSRDWPQHILLADPAFANTRELREQVTHELCHQWLYMIQEVWQLTREGAEQLTLPSGTADRTPSEVLGAAHVAAAQVRMHRLDPEGAAPQATTGHIRYLLNYGRGCLSLLDGIGDDLTDAGRALAQRLKEAL</sequence>
<name>A0A7W5VKL1_9ACTN</name>
<comment type="caution">
    <text evidence="1">The sequence shown here is derived from an EMBL/GenBank/DDBJ whole genome shotgun (WGS) entry which is preliminary data.</text>
</comment>
<evidence type="ECO:0000313" key="1">
    <source>
        <dbReference type="EMBL" id="MBB3733798.1"/>
    </source>
</evidence>
<dbReference type="GeneID" id="95395725"/>
<dbReference type="NCBIfam" id="TIGR04267">
    <property type="entry name" value="mod_HExxH"/>
    <property type="match status" value="1"/>
</dbReference>
<accession>A0A7W5VKL1</accession>
<reference evidence="1 2" key="1">
    <citation type="submission" date="2020-08" db="EMBL/GenBank/DDBJ databases">
        <title>Sequencing the genomes of 1000 actinobacteria strains.</title>
        <authorList>
            <person name="Klenk H.-P."/>
        </authorList>
    </citation>
    <scope>NUCLEOTIDE SEQUENCE [LARGE SCALE GENOMIC DNA]</scope>
    <source>
        <strain evidence="1 2">DSM 44320</strain>
    </source>
</reference>
<dbReference type="AlphaFoldDB" id="A0A7W5VKL1"/>
<protein>
    <submittedName>
        <fullName evidence="1">Uncharacterized protein</fullName>
    </submittedName>
</protein>
<keyword evidence="2" id="KW-1185">Reference proteome</keyword>
<dbReference type="EMBL" id="JACIBV010000003">
    <property type="protein sequence ID" value="MBB3733798.1"/>
    <property type="molecule type" value="Genomic_DNA"/>
</dbReference>
<dbReference type="RefSeq" id="WP_183662514.1">
    <property type="nucleotide sequence ID" value="NZ_BAAAXX010000059.1"/>
</dbReference>
<organism evidence="1 2">
    <name type="scientific">Nonomuraea dietziae</name>
    <dbReference type="NCBI Taxonomy" id="65515"/>
    <lineage>
        <taxon>Bacteria</taxon>
        <taxon>Bacillati</taxon>
        <taxon>Actinomycetota</taxon>
        <taxon>Actinomycetes</taxon>
        <taxon>Streptosporangiales</taxon>
        <taxon>Streptosporangiaceae</taxon>
        <taxon>Nonomuraea</taxon>
    </lineage>
</organism>
<dbReference type="InterPro" id="IPR026337">
    <property type="entry name" value="AKG_HExxH"/>
</dbReference>
<gene>
    <name evidence="1" type="ORF">FHR33_009751</name>
</gene>